<keyword evidence="2" id="KW-1185">Reference proteome</keyword>
<dbReference type="InterPro" id="IPR035093">
    <property type="entry name" value="RelE/ParE_toxin_dom_sf"/>
</dbReference>
<sequence length="79" mass="9339">MRKLVLTPYFKRAFRRFVRRNSVLQMKIEQTLQDMAQNLDMPHLAIHHLTGKLHGVRACSCGYDCRILFSLEKHPNDDK</sequence>
<evidence type="ECO:0008006" key="3">
    <source>
        <dbReference type="Google" id="ProtNLM"/>
    </source>
</evidence>
<dbReference type="Proteomes" id="UP000236724">
    <property type="component" value="Unassembled WGS sequence"/>
</dbReference>
<evidence type="ECO:0000313" key="1">
    <source>
        <dbReference type="EMBL" id="SEH08824.1"/>
    </source>
</evidence>
<accession>A0A1H6FII5</accession>
<dbReference type="Gene3D" id="3.30.2310.20">
    <property type="entry name" value="RelE-like"/>
    <property type="match status" value="1"/>
</dbReference>
<protein>
    <recommendedName>
        <fullName evidence="3">Plasmid maintenance system killer protein</fullName>
    </recommendedName>
</protein>
<reference evidence="1 2" key="1">
    <citation type="submission" date="2016-10" db="EMBL/GenBank/DDBJ databases">
        <authorList>
            <person name="de Groot N.N."/>
        </authorList>
    </citation>
    <scope>NUCLEOTIDE SEQUENCE [LARGE SCALE GENOMIC DNA]</scope>
    <source>
        <strain evidence="1">MBHS1</strain>
    </source>
</reference>
<organism evidence="1 2">
    <name type="scientific">Candidatus Venteria ishoeyi</name>
    <dbReference type="NCBI Taxonomy" id="1899563"/>
    <lineage>
        <taxon>Bacteria</taxon>
        <taxon>Pseudomonadati</taxon>
        <taxon>Pseudomonadota</taxon>
        <taxon>Gammaproteobacteria</taxon>
        <taxon>Thiotrichales</taxon>
        <taxon>Thiotrichaceae</taxon>
        <taxon>Venteria</taxon>
    </lineage>
</organism>
<dbReference type="AlphaFoldDB" id="A0A1H6FII5"/>
<evidence type="ECO:0000313" key="2">
    <source>
        <dbReference type="Proteomes" id="UP000236724"/>
    </source>
</evidence>
<dbReference type="OrthoDB" id="9798691at2"/>
<dbReference type="SUPFAM" id="SSF143011">
    <property type="entry name" value="RelE-like"/>
    <property type="match status" value="1"/>
</dbReference>
<proteinExistence type="predicted"/>
<name>A0A1H6FII5_9GAMM</name>
<gene>
    <name evidence="1" type="ORF">MBHS_04717</name>
</gene>
<dbReference type="EMBL" id="FMSV02000556">
    <property type="protein sequence ID" value="SEH08824.1"/>
    <property type="molecule type" value="Genomic_DNA"/>
</dbReference>
<dbReference type="RefSeq" id="WP_103922333.1">
    <property type="nucleotide sequence ID" value="NZ_FMSV02000556.1"/>
</dbReference>